<gene>
    <name evidence="1" type="ORF">THAR02_00263</name>
</gene>
<protein>
    <submittedName>
        <fullName evidence="1">Uncharacterized protein</fullName>
    </submittedName>
</protein>
<sequence>MPFKRAGLIQAPASTARLCYGRQLSASSAVRWWPPTDAQAAGSPRNALRFFFFVPSNAKDSLPRRNSEAETLPGAMTLAESRRSPPRWPFGIFTLSHAHAHAHAHAHTQHSSIIFLTTNSNATYYYIFLIHQPHAPPSKMIAASSEICNFGRGAYDTTGLPKPPPPQPQ</sequence>
<name>A0A0F9Y688_TRIHA</name>
<organism evidence="1 2">
    <name type="scientific">Trichoderma harzianum</name>
    <name type="common">Hypocrea lixii</name>
    <dbReference type="NCBI Taxonomy" id="5544"/>
    <lineage>
        <taxon>Eukaryota</taxon>
        <taxon>Fungi</taxon>
        <taxon>Dikarya</taxon>
        <taxon>Ascomycota</taxon>
        <taxon>Pezizomycotina</taxon>
        <taxon>Sordariomycetes</taxon>
        <taxon>Hypocreomycetidae</taxon>
        <taxon>Hypocreales</taxon>
        <taxon>Hypocreaceae</taxon>
        <taxon>Trichoderma</taxon>
    </lineage>
</organism>
<accession>A0A0F9Y688</accession>
<dbReference type="Proteomes" id="UP000034112">
    <property type="component" value="Unassembled WGS sequence"/>
</dbReference>
<dbReference type="EMBL" id="JOKZ01000004">
    <property type="protein sequence ID" value="KKP07588.1"/>
    <property type="molecule type" value="Genomic_DNA"/>
</dbReference>
<proteinExistence type="predicted"/>
<dbReference type="AlphaFoldDB" id="A0A0F9Y688"/>
<reference evidence="2" key="1">
    <citation type="journal article" date="2015" name="Genome Announc.">
        <title>Draft whole-genome sequence of the biocontrol agent Trichoderma harzianum T6776.</title>
        <authorList>
            <person name="Baroncelli R."/>
            <person name="Piaggeschi G."/>
            <person name="Fiorini L."/>
            <person name="Bertolini E."/>
            <person name="Zapparata A."/>
            <person name="Pe M.E."/>
            <person name="Sarrocco S."/>
            <person name="Vannacci G."/>
        </authorList>
    </citation>
    <scope>NUCLEOTIDE SEQUENCE [LARGE SCALE GENOMIC DNA]</scope>
    <source>
        <strain evidence="2">T6776</strain>
    </source>
</reference>
<comment type="caution">
    <text evidence="1">The sequence shown here is derived from an EMBL/GenBank/DDBJ whole genome shotgun (WGS) entry which is preliminary data.</text>
</comment>
<dbReference type="OrthoDB" id="4900077at2759"/>
<evidence type="ECO:0000313" key="2">
    <source>
        <dbReference type="Proteomes" id="UP000034112"/>
    </source>
</evidence>
<evidence type="ECO:0000313" key="1">
    <source>
        <dbReference type="EMBL" id="KKP07588.1"/>
    </source>
</evidence>